<keyword evidence="18" id="KW-1185">Reference proteome</keyword>
<feature type="transmembrane region" description="Helical" evidence="15">
    <location>
        <begin position="604"/>
        <end position="623"/>
    </location>
</feature>
<evidence type="ECO:0000256" key="9">
    <source>
        <dbReference type="ARBA" id="ARBA00022980"/>
    </source>
</evidence>
<dbReference type="Gene3D" id="1.20.1250.20">
    <property type="entry name" value="MFS general substrate transporter like domains"/>
    <property type="match status" value="1"/>
</dbReference>
<comment type="caution">
    <text evidence="17">The sequence shown here is derived from an EMBL/GenBank/DDBJ whole genome shotgun (WGS) entry which is preliminary data.</text>
</comment>
<feature type="region of interest" description="Disordered" evidence="14">
    <location>
        <begin position="315"/>
        <end position="444"/>
    </location>
</feature>
<evidence type="ECO:0000259" key="16">
    <source>
        <dbReference type="PROSITE" id="PS50053"/>
    </source>
</evidence>
<dbReference type="GO" id="GO:0006412">
    <property type="term" value="P:translation"/>
    <property type="evidence" value="ECO:0007669"/>
    <property type="project" value="InterPro"/>
</dbReference>
<feature type="transmembrane region" description="Helical" evidence="15">
    <location>
        <begin position="254"/>
        <end position="276"/>
    </location>
</feature>
<feature type="transmembrane region" description="Helical" evidence="15">
    <location>
        <begin position="465"/>
        <end position="483"/>
    </location>
</feature>
<feature type="transmembrane region" description="Helical" evidence="15">
    <location>
        <begin position="569"/>
        <end position="592"/>
    </location>
</feature>
<dbReference type="GO" id="GO:0003735">
    <property type="term" value="F:structural constituent of ribosome"/>
    <property type="evidence" value="ECO:0007669"/>
    <property type="project" value="InterPro"/>
</dbReference>
<evidence type="ECO:0000256" key="1">
    <source>
        <dbReference type="ARBA" id="ARBA00002241"/>
    </source>
</evidence>
<evidence type="ECO:0000256" key="15">
    <source>
        <dbReference type="SAM" id="Phobius"/>
    </source>
</evidence>
<dbReference type="Pfam" id="PF01020">
    <property type="entry name" value="Ribosomal_L40e"/>
    <property type="match status" value="1"/>
</dbReference>
<dbReference type="GO" id="GO:0005737">
    <property type="term" value="C:cytoplasm"/>
    <property type="evidence" value="ECO:0007669"/>
    <property type="project" value="UniProtKB-SubCell"/>
</dbReference>
<evidence type="ECO:0000256" key="2">
    <source>
        <dbReference type="ARBA" id="ARBA00004123"/>
    </source>
</evidence>
<keyword evidence="11" id="KW-0687">Ribonucleoprotein</keyword>
<feature type="compositionally biased region" description="Low complexity" evidence="14">
    <location>
        <begin position="409"/>
        <end position="419"/>
    </location>
</feature>
<dbReference type="SUPFAM" id="SSF54236">
    <property type="entry name" value="Ubiquitin-like"/>
    <property type="match status" value="1"/>
</dbReference>
<dbReference type="AlphaFoldDB" id="A0AAD6IR92"/>
<dbReference type="SUPFAM" id="SSF103473">
    <property type="entry name" value="MFS general substrate transporter"/>
    <property type="match status" value="1"/>
</dbReference>
<evidence type="ECO:0000256" key="14">
    <source>
        <dbReference type="SAM" id="MobiDB-lite"/>
    </source>
</evidence>
<evidence type="ECO:0000256" key="4">
    <source>
        <dbReference type="ARBA" id="ARBA00004496"/>
    </source>
</evidence>
<gene>
    <name evidence="17" type="ORF">Dda_7824</name>
</gene>
<dbReference type="GO" id="GO:0022857">
    <property type="term" value="F:transmembrane transporter activity"/>
    <property type="evidence" value="ECO:0007669"/>
    <property type="project" value="InterPro"/>
</dbReference>
<evidence type="ECO:0000256" key="11">
    <source>
        <dbReference type="ARBA" id="ARBA00023274"/>
    </source>
</evidence>
<dbReference type="InterPro" id="IPR029071">
    <property type="entry name" value="Ubiquitin-like_domsf"/>
</dbReference>
<evidence type="ECO:0000256" key="7">
    <source>
        <dbReference type="ARBA" id="ARBA00022490"/>
    </source>
</evidence>
<dbReference type="PANTHER" id="PTHR10666">
    <property type="entry name" value="UBIQUITIN"/>
    <property type="match status" value="1"/>
</dbReference>
<dbReference type="Gene3D" id="4.10.1060.50">
    <property type="match status" value="1"/>
</dbReference>
<dbReference type="Pfam" id="PF07690">
    <property type="entry name" value="MFS_1"/>
    <property type="match status" value="1"/>
</dbReference>
<evidence type="ECO:0000256" key="10">
    <source>
        <dbReference type="ARBA" id="ARBA00023242"/>
    </source>
</evidence>
<accession>A0AAD6IR92</accession>
<feature type="transmembrane region" description="Helical" evidence="15">
    <location>
        <begin position="544"/>
        <end position="563"/>
    </location>
</feature>
<dbReference type="InterPro" id="IPR038587">
    <property type="entry name" value="Ribosomal_eL40_sf"/>
</dbReference>
<dbReference type="PROSITE" id="PS50053">
    <property type="entry name" value="UBIQUITIN_2"/>
    <property type="match status" value="1"/>
</dbReference>
<dbReference type="GO" id="GO:1990904">
    <property type="term" value="C:ribonucleoprotein complex"/>
    <property type="evidence" value="ECO:0007669"/>
    <property type="project" value="UniProtKB-KW"/>
</dbReference>
<dbReference type="PRINTS" id="PR00348">
    <property type="entry name" value="UBIQUITIN"/>
</dbReference>
<protein>
    <submittedName>
        <fullName evidence="17">Ubiquitin-60S ribosomal protein</fullName>
    </submittedName>
</protein>
<dbReference type="GO" id="GO:0016020">
    <property type="term" value="C:membrane"/>
    <property type="evidence" value="ECO:0007669"/>
    <property type="project" value="UniProtKB-SubCell"/>
</dbReference>
<keyword evidence="10" id="KW-0539">Nucleus</keyword>
<organism evidence="17 18">
    <name type="scientific">Drechslerella dactyloides</name>
    <name type="common">Nematode-trapping fungus</name>
    <name type="synonym">Arthrobotrys dactyloides</name>
    <dbReference type="NCBI Taxonomy" id="74499"/>
    <lineage>
        <taxon>Eukaryota</taxon>
        <taxon>Fungi</taxon>
        <taxon>Dikarya</taxon>
        <taxon>Ascomycota</taxon>
        <taxon>Pezizomycotina</taxon>
        <taxon>Orbiliomycetes</taxon>
        <taxon>Orbiliales</taxon>
        <taxon>Orbiliaceae</taxon>
        <taxon>Drechslerella</taxon>
    </lineage>
</organism>
<dbReference type="FunFam" id="3.10.20.90:FF:000014">
    <property type="entry name" value="Ubiquitin-60S ribosomal L40 fusion"/>
    <property type="match status" value="1"/>
</dbReference>
<dbReference type="InterPro" id="IPR001975">
    <property type="entry name" value="Ribosomal_eL40_dom"/>
</dbReference>
<dbReference type="InterPro" id="IPR011332">
    <property type="entry name" value="Ribosomal_zn-bd"/>
</dbReference>
<feature type="transmembrane region" description="Helical" evidence="15">
    <location>
        <begin position="652"/>
        <end position="672"/>
    </location>
</feature>
<evidence type="ECO:0000313" key="17">
    <source>
        <dbReference type="EMBL" id="KAJ6256941.1"/>
    </source>
</evidence>
<dbReference type="InterPro" id="IPR011701">
    <property type="entry name" value="MFS"/>
</dbReference>
<dbReference type="InterPro" id="IPR050158">
    <property type="entry name" value="Ubiquitin_ubiquitin-like"/>
</dbReference>
<feature type="domain" description="Ubiquitin-like" evidence="16">
    <location>
        <begin position="38"/>
        <end position="113"/>
    </location>
</feature>
<feature type="compositionally biased region" description="Low complexity" evidence="14">
    <location>
        <begin position="377"/>
        <end position="388"/>
    </location>
</feature>
<comment type="function">
    <text evidence="13">Component of the ribosome, a large ribonucleoprotein complex responsible for the synthesis of proteins in the cell. The small ribosomal subunit (SSU) binds messenger RNAs (mRNAs) and translates the encoded message by selecting cognate aminoacyl-transfer RNA (tRNA) molecules. The large subunit (LSU) contains the ribosomal catalytic site termed the peptidyl transferase center (PTC), which catalyzes the formation of peptide bonds, thereby polymerizing the amino acids delivered by tRNAs into a polypeptide chain. The nascent polypeptides leave the ribosome through a tunnel in the LSU and interact with protein factors that function in enzymatic processing, targeting, and the membrane insertion of nascent chains at the exit of the ribosomal tunnel. eL40 is essential for translation of a subset of cellular transcripts, including stress response transcripts, such as DDR2.</text>
</comment>
<sequence length="692" mass="75340">MTPKNESITSSRPAQAALFPMLPHRQASSTISANTATMQIFVKTLTGKTITLEVESSDTIDNVKAKIQDKEGIPPDQQRLIFAGKQLEDGRTLSDYNIQKESTLHLVLRLRGGIIEPSLKALASKYNCDKMICRKCYYQKAWVAATTRQDAVVVAVAVTEPEGGPLHRVGGMHNSGLIMWDQLRLLGVCAAAGPEIELDDNGKQCYLFDTGTNIGVGWLAMFSVLTGIGSCFAFAASIKVAALNFPKNRGTATALPLAAFGLSAFFFSTLSSWLFPGKMNDFLLVLATVTSSIVFAGFFFIRVIPRPGAYSVVPSDEPEISTNRLRRTKSRDSHTSVDIEPGMEASNIHFQVPVDDETEEEGGSISGSSAPFLERNPTLTITAATPTPNHSNVNTPGAGTPAVDDERTSFLSSSSDSSSYGTKDDVVPENVDGQGDTAGRASVDENRSLQQLDIRGWALTRHTEFWRLFFMLGILTGIGLMTINNIGHSCQALWSAYDPTKDTKKVERFQGIHVSILSLCSFSGRLISGTASDVLKKKYNKSRVWLVFASSTCFLLGQIAGMSVSNPHYLWLVSGLTGFSYGLVFGVFPTITSEAFGLHGLSQNWGTMTLAPVIFGNITNLFYGRIYDSHTQQLDKGHYECTEGLGCYQSAYLLTSLASVVAMAISLWDIWIHRRLNSGKRRVMTATGSFVH</sequence>
<dbReference type="InterPro" id="IPR019954">
    <property type="entry name" value="Ubiquitin_CS"/>
</dbReference>
<comment type="subunit">
    <text evidence="12">Part of the 60S ribosomal subunit.</text>
</comment>
<dbReference type="InterPro" id="IPR000626">
    <property type="entry name" value="Ubiquitin-like_dom"/>
</dbReference>
<evidence type="ECO:0000256" key="6">
    <source>
        <dbReference type="ARBA" id="ARBA00010570"/>
    </source>
</evidence>
<dbReference type="SMART" id="SM01377">
    <property type="entry name" value="Ribosomal_L40e"/>
    <property type="match status" value="1"/>
</dbReference>
<evidence type="ECO:0000313" key="18">
    <source>
        <dbReference type="Proteomes" id="UP001221413"/>
    </source>
</evidence>
<evidence type="ECO:0000256" key="3">
    <source>
        <dbReference type="ARBA" id="ARBA00004141"/>
    </source>
</evidence>
<name>A0AAD6IR92_DREDA</name>
<evidence type="ECO:0000256" key="5">
    <source>
        <dbReference type="ARBA" id="ARBA00008373"/>
    </source>
</evidence>
<feature type="transmembrane region" description="Helical" evidence="15">
    <location>
        <begin position="218"/>
        <end position="242"/>
    </location>
</feature>
<dbReference type="SMART" id="SM00213">
    <property type="entry name" value="UBQ"/>
    <property type="match status" value="1"/>
</dbReference>
<dbReference type="PROSITE" id="PS00299">
    <property type="entry name" value="UBIQUITIN_1"/>
    <property type="match status" value="1"/>
</dbReference>
<dbReference type="InterPro" id="IPR019956">
    <property type="entry name" value="Ubiquitin_dom"/>
</dbReference>
<dbReference type="Gene3D" id="3.10.20.90">
    <property type="entry name" value="Phosphatidylinositol 3-kinase Catalytic Subunit, Chain A, domain 1"/>
    <property type="match status" value="1"/>
</dbReference>
<keyword evidence="15" id="KW-0472">Membrane</keyword>
<comment type="similarity">
    <text evidence="6">In the C-terminal section; belongs to the eukaryotic ribosomal protein eL40 family.</text>
</comment>
<dbReference type="GO" id="GO:0005634">
    <property type="term" value="C:nucleus"/>
    <property type="evidence" value="ECO:0007669"/>
    <property type="project" value="UniProtKB-SubCell"/>
</dbReference>
<keyword evidence="9 17" id="KW-0689">Ribosomal protein</keyword>
<keyword evidence="15" id="KW-1133">Transmembrane helix</keyword>
<dbReference type="InterPro" id="IPR036259">
    <property type="entry name" value="MFS_trans_sf"/>
</dbReference>
<keyword evidence="7" id="KW-0963">Cytoplasm</keyword>
<dbReference type="Pfam" id="PF00240">
    <property type="entry name" value="ubiquitin"/>
    <property type="match status" value="1"/>
</dbReference>
<reference evidence="17" key="1">
    <citation type="submission" date="2023-01" db="EMBL/GenBank/DDBJ databases">
        <title>The chitinases involved in constricting ring structure development in the nematode-trapping fungus Drechslerella dactyloides.</title>
        <authorList>
            <person name="Wang R."/>
            <person name="Zhang L."/>
            <person name="Tang P."/>
            <person name="Li S."/>
            <person name="Liang L."/>
        </authorList>
    </citation>
    <scope>NUCLEOTIDE SEQUENCE</scope>
    <source>
        <strain evidence="17">YMF1.00031</strain>
    </source>
</reference>
<comment type="similarity">
    <text evidence="5">In the N-terminal section; belongs to the ubiquitin family.</text>
</comment>
<evidence type="ECO:0000256" key="13">
    <source>
        <dbReference type="ARBA" id="ARBA00045962"/>
    </source>
</evidence>
<dbReference type="Proteomes" id="UP001221413">
    <property type="component" value="Unassembled WGS sequence"/>
</dbReference>
<keyword evidence="15" id="KW-0812">Transmembrane</keyword>
<evidence type="ECO:0000256" key="8">
    <source>
        <dbReference type="ARBA" id="ARBA00022499"/>
    </source>
</evidence>
<keyword evidence="8" id="KW-1017">Isopeptide bond</keyword>
<dbReference type="EMBL" id="JAQGDS010000011">
    <property type="protein sequence ID" value="KAJ6256941.1"/>
    <property type="molecule type" value="Genomic_DNA"/>
</dbReference>
<feature type="transmembrane region" description="Helical" evidence="15">
    <location>
        <begin position="282"/>
        <end position="301"/>
    </location>
</feature>
<dbReference type="SUPFAM" id="SSF57829">
    <property type="entry name" value="Zn-binding ribosomal proteins"/>
    <property type="match status" value="1"/>
</dbReference>
<evidence type="ECO:0000256" key="12">
    <source>
        <dbReference type="ARBA" id="ARBA00035124"/>
    </source>
</evidence>
<proteinExistence type="inferred from homology"/>
<comment type="subcellular location">
    <subcellularLocation>
        <location evidence="4">Cytoplasm</location>
    </subcellularLocation>
    <subcellularLocation>
        <location evidence="3">Membrane</location>
        <topology evidence="3">Multi-pass membrane protein</topology>
    </subcellularLocation>
    <subcellularLocation>
        <location evidence="2">Nucleus</location>
    </subcellularLocation>
</comment>
<dbReference type="GO" id="GO:0005840">
    <property type="term" value="C:ribosome"/>
    <property type="evidence" value="ECO:0007669"/>
    <property type="project" value="UniProtKB-KW"/>
</dbReference>
<comment type="function">
    <text evidence="1">Component of the 60S subunit of the ribosome.</text>
</comment>
<dbReference type="CDD" id="cd01803">
    <property type="entry name" value="Ubl_ubiquitin"/>
    <property type="match status" value="1"/>
</dbReference>